<dbReference type="CDD" id="cd00037">
    <property type="entry name" value="CLECT"/>
    <property type="match status" value="1"/>
</dbReference>
<dbReference type="SUPFAM" id="SSF56436">
    <property type="entry name" value="C-type lectin-like"/>
    <property type="match status" value="2"/>
</dbReference>
<feature type="domain" description="C-type lectin" evidence="1">
    <location>
        <begin position="1"/>
        <end position="82"/>
    </location>
</feature>
<dbReference type="InterPro" id="IPR016186">
    <property type="entry name" value="C-type_lectin-like/link_sf"/>
</dbReference>
<dbReference type="WBParaSite" id="PSU_v2.g568.t1">
    <property type="protein sequence ID" value="PSU_v2.g568.t1"/>
    <property type="gene ID" value="PSU_v2.g568"/>
</dbReference>
<dbReference type="PROSITE" id="PS50041">
    <property type="entry name" value="C_TYPE_LECTIN_2"/>
    <property type="match status" value="1"/>
</dbReference>
<dbReference type="AlphaFoldDB" id="A0A914Z1B4"/>
<sequence length="164" mass="18591">MFLSQHALIKFTDKNISDFWFGANDLDSPQKWTWMDGTIFDFENWDKGQPADDDGNGCGAVQMHGGKWSAADCFLQKPYVCVFDTLNVTTAAALTTTTTSTTTTTTITTTTTPRPKPKSCPISWTYYNETGFCYIVFENEDWITAENRCKLQFIALKKRCFLQV</sequence>
<name>A0A914Z1B4_9BILA</name>
<dbReference type="InterPro" id="IPR001304">
    <property type="entry name" value="C-type_lectin-like"/>
</dbReference>
<organism evidence="2 3">
    <name type="scientific">Panagrolaimus superbus</name>
    <dbReference type="NCBI Taxonomy" id="310955"/>
    <lineage>
        <taxon>Eukaryota</taxon>
        <taxon>Metazoa</taxon>
        <taxon>Ecdysozoa</taxon>
        <taxon>Nematoda</taxon>
        <taxon>Chromadorea</taxon>
        <taxon>Rhabditida</taxon>
        <taxon>Tylenchina</taxon>
        <taxon>Panagrolaimomorpha</taxon>
        <taxon>Panagrolaimoidea</taxon>
        <taxon>Panagrolaimidae</taxon>
        <taxon>Panagrolaimus</taxon>
    </lineage>
</organism>
<dbReference type="InterPro" id="IPR016187">
    <property type="entry name" value="CTDL_fold"/>
</dbReference>
<dbReference type="Gene3D" id="3.10.100.10">
    <property type="entry name" value="Mannose-Binding Protein A, subunit A"/>
    <property type="match status" value="1"/>
</dbReference>
<reference evidence="3" key="1">
    <citation type="submission" date="2022-11" db="UniProtKB">
        <authorList>
            <consortium name="WormBaseParasite"/>
        </authorList>
    </citation>
    <scope>IDENTIFICATION</scope>
</reference>
<proteinExistence type="predicted"/>
<dbReference type="PANTHER" id="PTHR22803">
    <property type="entry name" value="MANNOSE, PHOSPHOLIPASE, LECTIN RECEPTOR RELATED"/>
    <property type="match status" value="1"/>
</dbReference>
<evidence type="ECO:0000259" key="1">
    <source>
        <dbReference type="PROSITE" id="PS50041"/>
    </source>
</evidence>
<keyword evidence="2" id="KW-1185">Reference proteome</keyword>
<dbReference type="InterPro" id="IPR050111">
    <property type="entry name" value="C-type_lectin/snaclec_domain"/>
</dbReference>
<dbReference type="Pfam" id="PF00059">
    <property type="entry name" value="Lectin_C"/>
    <property type="match status" value="1"/>
</dbReference>
<evidence type="ECO:0000313" key="2">
    <source>
        <dbReference type="Proteomes" id="UP000887577"/>
    </source>
</evidence>
<protein>
    <submittedName>
        <fullName evidence="3">C-type lectin domain-containing protein</fullName>
    </submittedName>
</protein>
<accession>A0A914Z1B4</accession>
<dbReference type="Proteomes" id="UP000887577">
    <property type="component" value="Unplaced"/>
</dbReference>
<evidence type="ECO:0000313" key="3">
    <source>
        <dbReference type="WBParaSite" id="PSU_v2.g568.t1"/>
    </source>
</evidence>